<dbReference type="Pfam" id="PF01757">
    <property type="entry name" value="Acyl_transf_3"/>
    <property type="match status" value="1"/>
</dbReference>
<gene>
    <name evidence="3" type="ORF">ED208_06545</name>
</gene>
<feature type="transmembrane region" description="Helical" evidence="1">
    <location>
        <begin position="118"/>
        <end position="137"/>
    </location>
</feature>
<dbReference type="InterPro" id="IPR002656">
    <property type="entry name" value="Acyl_transf_3_dom"/>
</dbReference>
<sequence>MGAAPTRGIELNWLASMDWSAEEEPRSSPFAGGSDQTCESCGSVGTVTHPSAGKDAGAALWRGVTMSSKDWTADAGRDPVLDGLRGIAILLVLAFHFLRFDARAAWSAWADAALRSGWIGVDLFFVLSGFLITGILIRSRAAPQRARRFYLRRALRILPAYYLVLTLTVLVIVWLVPAPEIVADSLDRLPGLLLFVQNLESSWDGLPAVRELGVLWSLSVEEQFYLLWPWLVWRLPVQKLAGACLHGVLLVWAIKLALYLAEAPALSLYLFTPARLDGFLLGGYLAARRQSGQARLSPAAWAAVGLGAALLAAVFLSRRGLSMFRSSGELVLTTSALAVMFAGLLQASLRAAPDSWLRRGLSTPLLGWFGFYSYGLYLVHMAADTWVRLCLQPWLEPVLSANAMALGTAGCSLLLSGFLAWLLYRLVEAPALRLKDRFRLEPAAERLPAGNLDSVGGRR</sequence>
<keyword evidence="1" id="KW-0812">Transmembrane</keyword>
<feature type="transmembrane region" description="Helical" evidence="1">
    <location>
        <begin position="240"/>
        <end position="260"/>
    </location>
</feature>
<dbReference type="GO" id="GO:0016020">
    <property type="term" value="C:membrane"/>
    <property type="evidence" value="ECO:0007669"/>
    <property type="project" value="TreeGrafter"/>
</dbReference>
<keyword evidence="3" id="KW-0808">Transferase</keyword>
<dbReference type="PANTHER" id="PTHR23028:SF53">
    <property type="entry name" value="ACYL_TRANSF_3 DOMAIN-CONTAINING PROTEIN"/>
    <property type="match status" value="1"/>
</dbReference>
<protein>
    <submittedName>
        <fullName evidence="3">Acyltransferase</fullName>
    </submittedName>
</protein>
<reference evidence="3 4" key="1">
    <citation type="submission" date="2018-10" db="EMBL/GenBank/DDBJ databases">
        <authorList>
            <person name="Chen W.-M."/>
        </authorList>
    </citation>
    <scope>NUCLEOTIDE SEQUENCE [LARGE SCALE GENOMIC DNA]</scope>
    <source>
        <strain evidence="3 4">THS-13</strain>
    </source>
</reference>
<organism evidence="3 4">
    <name type="scientific">Stagnimonas aquatica</name>
    <dbReference type="NCBI Taxonomy" id="2689987"/>
    <lineage>
        <taxon>Bacteria</taxon>
        <taxon>Pseudomonadati</taxon>
        <taxon>Pseudomonadota</taxon>
        <taxon>Gammaproteobacteria</taxon>
        <taxon>Nevskiales</taxon>
        <taxon>Nevskiaceae</taxon>
        <taxon>Stagnimonas</taxon>
    </lineage>
</organism>
<feature type="transmembrane region" description="Helical" evidence="1">
    <location>
        <begin position="79"/>
        <end position="98"/>
    </location>
</feature>
<feature type="transmembrane region" description="Helical" evidence="1">
    <location>
        <begin position="403"/>
        <end position="427"/>
    </location>
</feature>
<keyword evidence="4" id="KW-1185">Reference proteome</keyword>
<dbReference type="GO" id="GO:0000271">
    <property type="term" value="P:polysaccharide biosynthetic process"/>
    <property type="evidence" value="ECO:0007669"/>
    <property type="project" value="TreeGrafter"/>
</dbReference>
<evidence type="ECO:0000259" key="2">
    <source>
        <dbReference type="Pfam" id="PF01757"/>
    </source>
</evidence>
<evidence type="ECO:0000313" key="4">
    <source>
        <dbReference type="Proteomes" id="UP000282106"/>
    </source>
</evidence>
<feature type="transmembrane region" description="Helical" evidence="1">
    <location>
        <begin position="158"/>
        <end position="176"/>
    </location>
</feature>
<keyword evidence="1" id="KW-0472">Membrane</keyword>
<comment type="caution">
    <text evidence="3">The sequence shown here is derived from an EMBL/GenBank/DDBJ whole genome shotgun (WGS) entry which is preliminary data.</text>
</comment>
<keyword evidence="1" id="KW-1133">Transmembrane helix</keyword>
<dbReference type="PANTHER" id="PTHR23028">
    <property type="entry name" value="ACETYLTRANSFERASE"/>
    <property type="match status" value="1"/>
</dbReference>
<dbReference type="InterPro" id="IPR050879">
    <property type="entry name" value="Acyltransferase_3"/>
</dbReference>
<dbReference type="GO" id="GO:0016747">
    <property type="term" value="F:acyltransferase activity, transferring groups other than amino-acyl groups"/>
    <property type="evidence" value="ECO:0007669"/>
    <property type="project" value="InterPro"/>
</dbReference>
<evidence type="ECO:0000313" key="3">
    <source>
        <dbReference type="EMBL" id="ROH92024.1"/>
    </source>
</evidence>
<dbReference type="EMBL" id="RJVO01000002">
    <property type="protein sequence ID" value="ROH92024.1"/>
    <property type="molecule type" value="Genomic_DNA"/>
</dbReference>
<proteinExistence type="predicted"/>
<dbReference type="Proteomes" id="UP000282106">
    <property type="component" value="Unassembled WGS sequence"/>
</dbReference>
<accession>A0A3N0VH52</accession>
<dbReference type="InParanoid" id="A0A3N0VH52"/>
<evidence type="ECO:0000256" key="1">
    <source>
        <dbReference type="SAM" id="Phobius"/>
    </source>
</evidence>
<feature type="transmembrane region" description="Helical" evidence="1">
    <location>
        <begin position="361"/>
        <end position="383"/>
    </location>
</feature>
<feature type="domain" description="Acyltransferase 3" evidence="2">
    <location>
        <begin position="81"/>
        <end position="415"/>
    </location>
</feature>
<feature type="transmembrane region" description="Helical" evidence="1">
    <location>
        <begin position="299"/>
        <end position="318"/>
    </location>
</feature>
<feature type="transmembrane region" description="Helical" evidence="1">
    <location>
        <begin position="330"/>
        <end position="349"/>
    </location>
</feature>
<keyword evidence="3" id="KW-0012">Acyltransferase</keyword>
<name>A0A3N0VH52_9GAMM</name>
<dbReference type="AlphaFoldDB" id="A0A3N0VH52"/>